<protein>
    <submittedName>
        <fullName evidence="5">CD209 antigen-like protein B</fullName>
    </submittedName>
</protein>
<dbReference type="SUPFAM" id="SSF48726">
    <property type="entry name" value="Immunoglobulin"/>
    <property type="match status" value="1"/>
</dbReference>
<dbReference type="Pfam" id="PF00059">
    <property type="entry name" value="Lectin_C"/>
    <property type="match status" value="1"/>
</dbReference>
<accession>A0AAD9VFP1</accession>
<feature type="compositionally biased region" description="Acidic residues" evidence="2">
    <location>
        <begin position="475"/>
        <end position="486"/>
    </location>
</feature>
<feature type="domain" description="C-type lectin" evidence="4">
    <location>
        <begin position="10"/>
        <end position="125"/>
    </location>
</feature>
<gene>
    <name evidence="5" type="ORF">P5673_001711</name>
</gene>
<dbReference type="Gene3D" id="3.10.100.10">
    <property type="entry name" value="Mannose-Binding Protein A, subunit A"/>
    <property type="match status" value="1"/>
</dbReference>
<dbReference type="SUPFAM" id="SSF56436">
    <property type="entry name" value="C-type lectin-like"/>
    <property type="match status" value="1"/>
</dbReference>
<dbReference type="AlphaFoldDB" id="A0AAD9VFP1"/>
<organism evidence="5 6">
    <name type="scientific">Acropora cervicornis</name>
    <name type="common">Staghorn coral</name>
    <dbReference type="NCBI Taxonomy" id="6130"/>
    <lineage>
        <taxon>Eukaryota</taxon>
        <taxon>Metazoa</taxon>
        <taxon>Cnidaria</taxon>
        <taxon>Anthozoa</taxon>
        <taxon>Hexacorallia</taxon>
        <taxon>Scleractinia</taxon>
        <taxon>Astrocoeniina</taxon>
        <taxon>Acroporidae</taxon>
        <taxon>Acropora</taxon>
    </lineage>
</organism>
<dbReference type="PROSITE" id="PS00615">
    <property type="entry name" value="C_TYPE_LECTIN_1"/>
    <property type="match status" value="1"/>
</dbReference>
<comment type="caution">
    <text evidence="5">The sequence shown here is derived from an EMBL/GenBank/DDBJ whole genome shotgun (WGS) entry which is preliminary data.</text>
</comment>
<dbReference type="SMART" id="SM00409">
    <property type="entry name" value="IG"/>
    <property type="match status" value="2"/>
</dbReference>
<evidence type="ECO:0000256" key="1">
    <source>
        <dbReference type="ARBA" id="ARBA00023157"/>
    </source>
</evidence>
<dbReference type="InterPro" id="IPR016187">
    <property type="entry name" value="CTDL_fold"/>
</dbReference>
<feature type="non-terminal residue" evidence="5">
    <location>
        <position position="1"/>
    </location>
</feature>
<dbReference type="Proteomes" id="UP001249851">
    <property type="component" value="Unassembled WGS sequence"/>
</dbReference>
<keyword evidence="1" id="KW-1015">Disulfide bond</keyword>
<dbReference type="InterPro" id="IPR050111">
    <property type="entry name" value="C-type_lectin/snaclec_domain"/>
</dbReference>
<feature type="transmembrane region" description="Helical" evidence="3">
    <location>
        <begin position="350"/>
        <end position="371"/>
    </location>
</feature>
<dbReference type="InterPro" id="IPR036179">
    <property type="entry name" value="Ig-like_dom_sf"/>
</dbReference>
<proteinExistence type="predicted"/>
<dbReference type="EMBL" id="JARQWQ010000003">
    <property type="protein sequence ID" value="KAK2572731.1"/>
    <property type="molecule type" value="Genomic_DNA"/>
</dbReference>
<keyword evidence="3" id="KW-0812">Transmembrane</keyword>
<evidence type="ECO:0000313" key="5">
    <source>
        <dbReference type="EMBL" id="KAK2572731.1"/>
    </source>
</evidence>
<dbReference type="PROSITE" id="PS50041">
    <property type="entry name" value="C_TYPE_LECTIN_2"/>
    <property type="match status" value="1"/>
</dbReference>
<dbReference type="InterPro" id="IPR001304">
    <property type="entry name" value="C-type_lectin-like"/>
</dbReference>
<dbReference type="PANTHER" id="PTHR22803">
    <property type="entry name" value="MANNOSE, PHOSPHOLIPASE, LECTIN RECEPTOR RELATED"/>
    <property type="match status" value="1"/>
</dbReference>
<dbReference type="CDD" id="cd00037">
    <property type="entry name" value="CLECT"/>
    <property type="match status" value="1"/>
</dbReference>
<name>A0AAD9VFP1_ACRCE</name>
<dbReference type="InterPro" id="IPR016186">
    <property type="entry name" value="C-type_lectin-like/link_sf"/>
</dbReference>
<reference evidence="5" key="2">
    <citation type="journal article" date="2023" name="Science">
        <title>Genomic signatures of disease resistance in endangered staghorn corals.</title>
        <authorList>
            <person name="Vollmer S.V."/>
            <person name="Selwyn J.D."/>
            <person name="Despard B.A."/>
            <person name="Roesel C.L."/>
        </authorList>
    </citation>
    <scope>NUCLEOTIDE SEQUENCE</scope>
    <source>
        <strain evidence="5">K2</strain>
    </source>
</reference>
<evidence type="ECO:0000256" key="2">
    <source>
        <dbReference type="SAM" id="MobiDB-lite"/>
    </source>
</evidence>
<keyword evidence="6" id="KW-1185">Reference proteome</keyword>
<dbReference type="InterPro" id="IPR018378">
    <property type="entry name" value="C-type_lectin_CS"/>
</dbReference>
<evidence type="ECO:0000313" key="6">
    <source>
        <dbReference type="Proteomes" id="UP001249851"/>
    </source>
</evidence>
<evidence type="ECO:0000259" key="4">
    <source>
        <dbReference type="PROSITE" id="PS50041"/>
    </source>
</evidence>
<evidence type="ECO:0000256" key="3">
    <source>
        <dbReference type="SAM" id="Phobius"/>
    </source>
</evidence>
<dbReference type="Gene3D" id="2.60.40.10">
    <property type="entry name" value="Immunoglobulins"/>
    <property type="match status" value="1"/>
</dbReference>
<dbReference type="InterPro" id="IPR013783">
    <property type="entry name" value="Ig-like_fold"/>
</dbReference>
<sequence length="486" mass="54233">DCPSNWLKGTRNSCFKISSDEKDWNTAKSACEALGSSLAVVNTDSKQTFLTSEVTYASWIGLYKDSNWLWVDGSDLANYTNWKSGEPKEAASAYGDCGQMYPKGSDSPGKWFSEPCTLVAHYICEITGRLQVLPVKSHASVCSGDSVSLQIEIVASYGNLTIQWRHGEDLLDDSEHFALNEDKTVLTIYNALPPHGGFYQAIVSDLRNTEYVIFNVEVHDLYLHTKVESPVTINGGDTGLLKVEKSESGVLWWIHQGAIVRGQDEHYSFPDTEQGSTGTTLQISKVDLQHAGIYEILLKEAGCEIRNVIDVHIFVGDSKGNETNEEDEKLWGFIEYRYLKVFAGDFTGQWYIAPAIMGPLILLLVIFVVCLKRYSRSRKRNTLKLAEKKDKQPPVSHLLYDKPLFPPNAQMYRPPSEPIYADMSPVSSSHPHSSTFGTYGSMNVYGRTMGNYSRVIGPPVPPPSPRMGRSFNALSDEDFESEESED</sequence>
<keyword evidence="3" id="KW-1133">Transmembrane helix</keyword>
<feature type="region of interest" description="Disordered" evidence="2">
    <location>
        <begin position="455"/>
        <end position="486"/>
    </location>
</feature>
<reference evidence="5" key="1">
    <citation type="journal article" date="2023" name="G3 (Bethesda)">
        <title>Whole genome assembly and annotation of the endangered Caribbean coral Acropora cervicornis.</title>
        <authorList>
            <person name="Selwyn J.D."/>
            <person name="Vollmer S.V."/>
        </authorList>
    </citation>
    <scope>NUCLEOTIDE SEQUENCE</scope>
    <source>
        <strain evidence="5">K2</strain>
    </source>
</reference>
<keyword evidence="3" id="KW-0472">Membrane</keyword>
<dbReference type="SMART" id="SM00034">
    <property type="entry name" value="CLECT"/>
    <property type="match status" value="1"/>
</dbReference>
<dbReference type="InterPro" id="IPR003599">
    <property type="entry name" value="Ig_sub"/>
</dbReference>